<dbReference type="EMBL" id="MHMS01000014">
    <property type="protein sequence ID" value="OGZ32128.1"/>
    <property type="molecule type" value="Genomic_DNA"/>
</dbReference>
<keyword evidence="1" id="KW-0804">Transcription</keyword>
<dbReference type="Gene3D" id="1.10.10.10">
    <property type="entry name" value="Winged helix-like DNA-binding domain superfamily/Winged helix DNA-binding domain"/>
    <property type="match status" value="1"/>
</dbReference>
<dbReference type="InterPro" id="IPR050239">
    <property type="entry name" value="Sigma-70_RNA_pol_init_factors"/>
</dbReference>
<dbReference type="GO" id="GO:0006352">
    <property type="term" value="P:DNA-templated transcription initiation"/>
    <property type="evidence" value="ECO:0007669"/>
    <property type="project" value="InterPro"/>
</dbReference>
<dbReference type="STRING" id="1801726.A3H02_03095"/>
<feature type="domain" description="RNA polymerase sigma-70" evidence="2">
    <location>
        <begin position="44"/>
        <end position="70"/>
    </location>
</feature>
<dbReference type="InterPro" id="IPR036388">
    <property type="entry name" value="WH-like_DNA-bd_sf"/>
</dbReference>
<sequence length="345" mass="39782">MGNLTYKNLGLDKVNKALLSVLSKKNRDIMERRFGLFGRKQRQTLEEIGGIYGITRERVRQIEEASLKKIKKSSAFAENQKTVFAVKSEIEKTGGIVEEEKFLNDFSPNKSDRNHLVFLLRLIDEASYSRADNKFKGYFTINPQFSEKIKEVLIGFGGELQKENEVLGEKEIADKFGNFVKGKIAFLISKNVLISWLGLANFIGKNQFGEWGPSSSIHISPRGSRDFAYLILKKENKPLHFREIAEKIERHFSRKAHFQTVHNELIKHPNFVLVGRGMYALKDWGYKIGTVKEIIAGILKEKGPLPKEKIIDEVLKERFVKQDTILVNLQNKERFKKQDDHYHLV</sequence>
<dbReference type="Pfam" id="PF05066">
    <property type="entry name" value="HARE-HTH"/>
    <property type="match status" value="1"/>
</dbReference>
<dbReference type="AlphaFoldDB" id="A0A1G2F3G2"/>
<evidence type="ECO:0000259" key="2">
    <source>
        <dbReference type="PROSITE" id="PS00716"/>
    </source>
</evidence>
<dbReference type="SUPFAM" id="SSF88659">
    <property type="entry name" value="Sigma3 and sigma4 domains of RNA polymerase sigma factors"/>
    <property type="match status" value="1"/>
</dbReference>
<name>A0A1G2F3G2_9BACT</name>
<protein>
    <recommendedName>
        <fullName evidence="2">RNA polymerase sigma-70 domain-containing protein</fullName>
    </recommendedName>
</protein>
<dbReference type="InterPro" id="IPR000943">
    <property type="entry name" value="RNA_pol_sigma70"/>
</dbReference>
<reference evidence="3 4" key="1">
    <citation type="journal article" date="2016" name="Nat. Commun.">
        <title>Thousands of microbial genomes shed light on interconnected biogeochemical processes in an aquifer system.</title>
        <authorList>
            <person name="Anantharaman K."/>
            <person name="Brown C.T."/>
            <person name="Hug L.A."/>
            <person name="Sharon I."/>
            <person name="Castelle C.J."/>
            <person name="Probst A.J."/>
            <person name="Thomas B.C."/>
            <person name="Singh A."/>
            <person name="Wilkins M.J."/>
            <person name="Karaoz U."/>
            <person name="Brodie E.L."/>
            <person name="Williams K.H."/>
            <person name="Hubbard S.S."/>
            <person name="Banfield J.F."/>
        </authorList>
    </citation>
    <scope>NUCLEOTIDE SEQUENCE [LARGE SCALE GENOMIC DNA]</scope>
</reference>
<dbReference type="PRINTS" id="PR00046">
    <property type="entry name" value="SIGMA70FCT"/>
</dbReference>
<dbReference type="GO" id="GO:0003700">
    <property type="term" value="F:DNA-binding transcription factor activity"/>
    <property type="evidence" value="ECO:0007669"/>
    <property type="project" value="InterPro"/>
</dbReference>
<accession>A0A1G2F3G2</accession>
<evidence type="ECO:0000313" key="4">
    <source>
        <dbReference type="Proteomes" id="UP000176787"/>
    </source>
</evidence>
<comment type="caution">
    <text evidence="3">The sequence shown here is derived from an EMBL/GenBank/DDBJ whole genome shotgun (WGS) entry which is preliminary data.</text>
</comment>
<dbReference type="PANTHER" id="PTHR30603">
    <property type="entry name" value="RNA POLYMERASE SIGMA FACTOR RPO"/>
    <property type="match status" value="1"/>
</dbReference>
<evidence type="ECO:0000313" key="3">
    <source>
        <dbReference type="EMBL" id="OGZ32128.1"/>
    </source>
</evidence>
<dbReference type="PROSITE" id="PS00716">
    <property type="entry name" value="SIGMA70_2"/>
    <property type="match status" value="1"/>
</dbReference>
<dbReference type="PANTHER" id="PTHR30603:SF47">
    <property type="entry name" value="RNA POLYMERASE SIGMA FACTOR SIGD, CHLOROPLASTIC"/>
    <property type="match status" value="1"/>
</dbReference>
<dbReference type="InterPro" id="IPR013324">
    <property type="entry name" value="RNA_pol_sigma_r3/r4-like"/>
</dbReference>
<dbReference type="Gene3D" id="1.10.10.1250">
    <property type="entry name" value="RNA polymerase, subunit delta, N-terminal domain"/>
    <property type="match status" value="1"/>
</dbReference>
<dbReference type="CDD" id="cd06171">
    <property type="entry name" value="Sigma70_r4"/>
    <property type="match status" value="1"/>
</dbReference>
<evidence type="ECO:0000256" key="1">
    <source>
        <dbReference type="ARBA" id="ARBA00023163"/>
    </source>
</evidence>
<dbReference type="Pfam" id="PF04545">
    <property type="entry name" value="Sigma70_r4"/>
    <property type="match status" value="1"/>
</dbReference>
<organism evidence="3 4">
    <name type="scientific">Candidatus Niyogibacteria bacterium RIFCSPLOWO2_12_FULL_41_13</name>
    <dbReference type="NCBI Taxonomy" id="1801726"/>
    <lineage>
        <taxon>Bacteria</taxon>
        <taxon>Candidatus Niyogiibacteriota</taxon>
    </lineage>
</organism>
<dbReference type="InterPro" id="IPR007630">
    <property type="entry name" value="RNA_pol_sigma70_r4"/>
</dbReference>
<dbReference type="InterPro" id="IPR007759">
    <property type="entry name" value="Asxl_HARE-HTH"/>
</dbReference>
<dbReference type="InterPro" id="IPR038087">
    <property type="entry name" value="RNAP_delta_N_dom_sf"/>
</dbReference>
<gene>
    <name evidence="3" type="ORF">A3H02_03095</name>
</gene>
<proteinExistence type="predicted"/>
<dbReference type="Proteomes" id="UP000176787">
    <property type="component" value="Unassembled WGS sequence"/>
</dbReference>